<reference evidence="2 3" key="1">
    <citation type="journal article" date="2017" name="Genome Biol. Evol.">
        <title>Phytophthora megakarya and P. palmivora, closely related causal agents of cacao black pod rot, underwent increases in genome sizes and gene numbers by different mechanisms.</title>
        <authorList>
            <person name="Ali S.S."/>
            <person name="Shao J."/>
            <person name="Lary D.J."/>
            <person name="Kronmiller B."/>
            <person name="Shen D."/>
            <person name="Strem M.D."/>
            <person name="Amoako-Attah I."/>
            <person name="Akrofi A.Y."/>
            <person name="Begoude B.A."/>
            <person name="Ten Hoopen G.M."/>
            <person name="Coulibaly K."/>
            <person name="Kebe B.I."/>
            <person name="Melnick R.L."/>
            <person name="Guiltinan M.J."/>
            <person name="Tyler B.M."/>
            <person name="Meinhardt L.W."/>
            <person name="Bailey B.A."/>
        </authorList>
    </citation>
    <scope>NUCLEOTIDE SEQUENCE [LARGE SCALE GENOMIC DNA]</scope>
    <source>
        <strain evidence="3">sbr112.9</strain>
    </source>
</reference>
<comment type="caution">
    <text evidence="2">The sequence shown here is derived from an EMBL/GenBank/DDBJ whole genome shotgun (WGS) entry which is preliminary data.</text>
</comment>
<dbReference type="EMBL" id="NCKW01009599">
    <property type="protein sequence ID" value="POM66506.1"/>
    <property type="molecule type" value="Genomic_DNA"/>
</dbReference>
<keyword evidence="3" id="KW-1185">Reference proteome</keyword>
<proteinExistence type="predicted"/>
<dbReference type="Proteomes" id="UP000237271">
    <property type="component" value="Unassembled WGS sequence"/>
</dbReference>
<accession>A0A2P4XLR9</accession>
<dbReference type="AlphaFoldDB" id="A0A2P4XLR9"/>
<dbReference type="PANTHER" id="PTHR37069:SF2">
    <property type="entry name" value="PIGGYBAC TRANSPOSABLE ELEMENT-DERIVED PROTEIN DOMAIN-CONTAINING PROTEIN"/>
    <property type="match status" value="1"/>
</dbReference>
<gene>
    <name evidence="2" type="ORF">PHPALM_17624</name>
</gene>
<evidence type="ECO:0000313" key="2">
    <source>
        <dbReference type="EMBL" id="POM66506.1"/>
    </source>
</evidence>
<dbReference type="PANTHER" id="PTHR37069">
    <property type="entry name" value="DDE_TNP_1_7 DOMAIN-CONTAINING PROTEIN"/>
    <property type="match status" value="1"/>
</dbReference>
<feature type="region of interest" description="Disordered" evidence="1">
    <location>
        <begin position="90"/>
        <end position="115"/>
    </location>
</feature>
<dbReference type="OrthoDB" id="119802at2759"/>
<evidence type="ECO:0008006" key="4">
    <source>
        <dbReference type="Google" id="ProtNLM"/>
    </source>
</evidence>
<sequence>MNASEVNWNHWGESSRRVDGLRAHHGATRMITVADHYLAGLTRTKAAGSTSEDCVLDATTQESAAAEGCHVLPAELQVNPLAVDVTQDADATGGSECDAVSAEDEHPAAADDDDEDYVLTTINTEEETKHTPRRRPVRLPSTQIPNIAVREDEDDRDGIIEDAVISSATTCDSDEDENEESDHKQQVEMALCDAFIHEVGGCDAVMSGEVNSDALREMSVTGWTTPDIVDVDAFLPKPHSSPMPLGEYPGLKENYCGPSPAIKRAGDSPLALFLFFMPVSLWNEIASQSNLYHFSMINDRSKAQYVMQKKNKPISAKTLARAIFPNKEKLSNHWQTYDEGAIPRGAFGQDDRRYTDRIWKIRPVVDVMVKVFKNGFVTPLRLSFDEDMLPSFSPYNKTHVYIKGKPDK</sequence>
<evidence type="ECO:0000313" key="3">
    <source>
        <dbReference type="Proteomes" id="UP000237271"/>
    </source>
</evidence>
<name>A0A2P4XLR9_9STRA</name>
<evidence type="ECO:0000256" key="1">
    <source>
        <dbReference type="SAM" id="MobiDB-lite"/>
    </source>
</evidence>
<protein>
    <recommendedName>
        <fullName evidence="4">PiggyBac transposable element-derived protein domain-containing protein</fullName>
    </recommendedName>
</protein>
<organism evidence="2 3">
    <name type="scientific">Phytophthora palmivora</name>
    <dbReference type="NCBI Taxonomy" id="4796"/>
    <lineage>
        <taxon>Eukaryota</taxon>
        <taxon>Sar</taxon>
        <taxon>Stramenopiles</taxon>
        <taxon>Oomycota</taxon>
        <taxon>Peronosporomycetes</taxon>
        <taxon>Peronosporales</taxon>
        <taxon>Peronosporaceae</taxon>
        <taxon>Phytophthora</taxon>
    </lineage>
</organism>